<evidence type="ECO:0000313" key="3">
    <source>
        <dbReference type="EMBL" id="CAA3032705.1"/>
    </source>
</evidence>
<dbReference type="PANTHER" id="PTHR33095:SF23">
    <property type="entry name" value="DUF1645 FAMILY PROTEIN"/>
    <property type="match status" value="1"/>
</dbReference>
<organism evidence="2 4">
    <name type="scientific">Olea europaea subsp. europaea</name>
    <dbReference type="NCBI Taxonomy" id="158383"/>
    <lineage>
        <taxon>Eukaryota</taxon>
        <taxon>Viridiplantae</taxon>
        <taxon>Streptophyta</taxon>
        <taxon>Embryophyta</taxon>
        <taxon>Tracheophyta</taxon>
        <taxon>Spermatophyta</taxon>
        <taxon>Magnoliopsida</taxon>
        <taxon>eudicotyledons</taxon>
        <taxon>Gunneridae</taxon>
        <taxon>Pentapetalae</taxon>
        <taxon>asterids</taxon>
        <taxon>lamiids</taxon>
        <taxon>Lamiales</taxon>
        <taxon>Oleaceae</taxon>
        <taxon>Oleeae</taxon>
        <taxon>Olea</taxon>
    </lineage>
</organism>
<evidence type="ECO:0000313" key="4">
    <source>
        <dbReference type="Proteomes" id="UP000594638"/>
    </source>
</evidence>
<evidence type="ECO:0000256" key="1">
    <source>
        <dbReference type="SAM" id="MobiDB-lite"/>
    </source>
</evidence>
<dbReference type="OrthoDB" id="902730at2759"/>
<comment type="caution">
    <text evidence="2">The sequence shown here is derived from an EMBL/GenBank/DDBJ whole genome shotgun (WGS) entry which is preliminary data.</text>
</comment>
<keyword evidence="4" id="KW-1185">Reference proteome</keyword>
<dbReference type="AlphaFoldDB" id="A0A8S0V9Q6"/>
<dbReference type="Gramene" id="OE9A100217T1">
    <property type="protein sequence ID" value="OE9A100217C1"/>
    <property type="gene ID" value="OE9A100217"/>
</dbReference>
<dbReference type="PANTHER" id="PTHR33095">
    <property type="entry name" value="OS07G0619500 PROTEIN"/>
    <property type="match status" value="1"/>
</dbReference>
<accession>A0A8S0V9Q6</accession>
<feature type="region of interest" description="Disordered" evidence="1">
    <location>
        <begin position="1"/>
        <end position="23"/>
    </location>
</feature>
<dbReference type="InterPro" id="IPR012442">
    <property type="entry name" value="DUF1645_plant"/>
</dbReference>
<feature type="region of interest" description="Disordered" evidence="1">
    <location>
        <begin position="200"/>
        <end position="248"/>
    </location>
</feature>
<reference evidence="2 4" key="1">
    <citation type="submission" date="2019-12" db="EMBL/GenBank/DDBJ databases">
        <authorList>
            <person name="Alioto T."/>
            <person name="Alioto T."/>
            <person name="Gomez Garrido J."/>
        </authorList>
    </citation>
    <scope>NUCLEOTIDE SEQUENCE [LARGE SCALE GENOMIC DNA]</scope>
</reference>
<name>A0A8S0V9Q6_OLEEU</name>
<proteinExistence type="predicted"/>
<dbReference type="Proteomes" id="UP000594638">
    <property type="component" value="Unassembled WGS sequence"/>
</dbReference>
<gene>
    <name evidence="3" type="ORF">OLEA9_A048115</name>
    <name evidence="2" type="ORF">OLEA9_A100217</name>
</gene>
<sequence>MQTGGLPSLSLSFGSSSNSKLTEVGARVVEELRGEEKNSEGFYGGECYPTQNREKEDFSDRENENEDFEFAFVTRESQISSPISADEIFCNGQIRPVSNTDLLLGSMNLERQNHSIENSCSLKSPGRTIRLPLRKLFIEERETPSSGSSSEADELDGVPPETYCVWGQKASSERCNKSNSTGSSKRWRFMDLLHRSQSDGGKDPFVLFTPSKRKENEKTKKTKTPGNGGKVKSTAAVAQFSKKGGDRRKSYLPYRRDLVGLFSNVNGLSRNLNPF</sequence>
<evidence type="ECO:0000313" key="2">
    <source>
        <dbReference type="EMBL" id="CAA3028466.1"/>
    </source>
</evidence>
<dbReference type="EMBL" id="CACTIH010009254">
    <property type="protein sequence ID" value="CAA3028466.1"/>
    <property type="molecule type" value="Genomic_DNA"/>
</dbReference>
<feature type="compositionally biased region" description="Low complexity" evidence="1">
    <location>
        <begin position="1"/>
        <end position="19"/>
    </location>
</feature>
<protein>
    <submittedName>
        <fullName evidence="2">Uncharacterized protein</fullName>
    </submittedName>
</protein>
<dbReference type="Gramene" id="OE9A048115T1">
    <property type="protein sequence ID" value="OE9A048115C1"/>
    <property type="gene ID" value="OE9A048115"/>
</dbReference>
<feature type="region of interest" description="Disordered" evidence="1">
    <location>
        <begin position="35"/>
        <end position="60"/>
    </location>
</feature>
<dbReference type="Pfam" id="PF07816">
    <property type="entry name" value="DUF1645"/>
    <property type="match status" value="1"/>
</dbReference>
<dbReference type="EMBL" id="CACTIH010009655">
    <property type="protein sequence ID" value="CAA3032705.1"/>
    <property type="molecule type" value="Genomic_DNA"/>
</dbReference>